<dbReference type="EMBL" id="JBBBZM010000289">
    <property type="protein sequence ID" value="KAL0631158.1"/>
    <property type="molecule type" value="Genomic_DNA"/>
</dbReference>
<protein>
    <submittedName>
        <fullName evidence="1">Uncharacterized protein</fullName>
    </submittedName>
</protein>
<organism evidence="1 2">
    <name type="scientific">Discina gigas</name>
    <dbReference type="NCBI Taxonomy" id="1032678"/>
    <lineage>
        <taxon>Eukaryota</taxon>
        <taxon>Fungi</taxon>
        <taxon>Dikarya</taxon>
        <taxon>Ascomycota</taxon>
        <taxon>Pezizomycotina</taxon>
        <taxon>Pezizomycetes</taxon>
        <taxon>Pezizales</taxon>
        <taxon>Discinaceae</taxon>
        <taxon>Discina</taxon>
    </lineage>
</organism>
<evidence type="ECO:0000313" key="2">
    <source>
        <dbReference type="Proteomes" id="UP001447188"/>
    </source>
</evidence>
<proteinExistence type="predicted"/>
<reference evidence="1 2" key="1">
    <citation type="submission" date="2024-02" db="EMBL/GenBank/DDBJ databases">
        <title>Discinaceae phylogenomics.</title>
        <authorList>
            <person name="Dirks A.C."/>
            <person name="James T.Y."/>
        </authorList>
    </citation>
    <scope>NUCLEOTIDE SEQUENCE [LARGE SCALE GENOMIC DNA]</scope>
    <source>
        <strain evidence="1 2">ACD0624</strain>
    </source>
</reference>
<comment type="caution">
    <text evidence="1">The sequence shown here is derived from an EMBL/GenBank/DDBJ whole genome shotgun (WGS) entry which is preliminary data.</text>
</comment>
<accession>A0ABR3G5L3</accession>
<dbReference type="Proteomes" id="UP001447188">
    <property type="component" value="Unassembled WGS sequence"/>
</dbReference>
<gene>
    <name evidence="1" type="ORF">Q9L58_009982</name>
</gene>
<sequence>MATAFLPGSLLPLHSIQLGRFILNVKNPHQDFFDPFGLLQDSPEFLQSSEDNFHETRRFSKTTKLRPYLSALSISFKSQNTGVSTLTAPKATTHDLKDPQGWFAKACGKAETRRFLENENSNGGKVYMVVGFRTVHDSSMVRSTVSSKFHGVIGEIPIAVVGPGDMAIGATITRDFKRGHEAAFKGPGEQVFAIIYHEVKFKWLSRPTADNMTLKVNPRWTTCWEWRGVEDDDGEEYDDVLEAYLTDCSDLDILDDESPSEDNIKEDGAGCKSVGSCIVSGCIERELEGNVEWGRSPAPLVLPSLSAPSFANLNGYSENICESPETFIKPGHFLVPSYY</sequence>
<keyword evidence="2" id="KW-1185">Reference proteome</keyword>
<evidence type="ECO:0000313" key="1">
    <source>
        <dbReference type="EMBL" id="KAL0631158.1"/>
    </source>
</evidence>
<name>A0ABR3G5L3_9PEZI</name>